<keyword evidence="1" id="KW-0812">Transmembrane</keyword>
<organism evidence="2 3">
    <name type="scientific">Liquorilactobacillus satsumensis DSM 16230 = JCM 12392</name>
    <dbReference type="NCBI Taxonomy" id="1423801"/>
    <lineage>
        <taxon>Bacteria</taxon>
        <taxon>Bacillati</taxon>
        <taxon>Bacillota</taxon>
        <taxon>Bacilli</taxon>
        <taxon>Lactobacillales</taxon>
        <taxon>Lactobacillaceae</taxon>
        <taxon>Liquorilactobacillus</taxon>
    </lineage>
</organism>
<dbReference type="Proteomes" id="UP000051166">
    <property type="component" value="Unassembled WGS sequence"/>
</dbReference>
<feature type="transmembrane region" description="Helical" evidence="1">
    <location>
        <begin position="76"/>
        <end position="95"/>
    </location>
</feature>
<comment type="caution">
    <text evidence="2">The sequence shown here is derived from an EMBL/GenBank/DDBJ whole genome shotgun (WGS) entry which is preliminary data.</text>
</comment>
<name>A0A0R1V6H0_9LACO</name>
<reference evidence="2 3" key="1">
    <citation type="journal article" date="2015" name="Genome Announc.">
        <title>Expanding the biotechnology potential of lactobacilli through comparative genomics of 213 strains and associated genera.</title>
        <authorList>
            <person name="Sun Z."/>
            <person name="Harris H.M."/>
            <person name="McCann A."/>
            <person name="Guo C."/>
            <person name="Argimon S."/>
            <person name="Zhang W."/>
            <person name="Yang X."/>
            <person name="Jeffery I.B."/>
            <person name="Cooney J.C."/>
            <person name="Kagawa T.F."/>
            <person name="Liu W."/>
            <person name="Song Y."/>
            <person name="Salvetti E."/>
            <person name="Wrobel A."/>
            <person name="Rasinkangas P."/>
            <person name="Parkhill J."/>
            <person name="Rea M.C."/>
            <person name="O'Sullivan O."/>
            <person name="Ritari J."/>
            <person name="Douillard F.P."/>
            <person name="Paul Ross R."/>
            <person name="Yang R."/>
            <person name="Briner A.E."/>
            <person name="Felis G.E."/>
            <person name="de Vos W.M."/>
            <person name="Barrangou R."/>
            <person name="Klaenhammer T.R."/>
            <person name="Caufield P.W."/>
            <person name="Cui Y."/>
            <person name="Zhang H."/>
            <person name="O'Toole P.W."/>
        </authorList>
    </citation>
    <scope>NUCLEOTIDE SEQUENCE [LARGE SCALE GENOMIC DNA]</scope>
    <source>
        <strain evidence="2 3">DSM 16230</strain>
    </source>
</reference>
<dbReference type="AlphaFoldDB" id="A0A0R1V6H0"/>
<keyword evidence="1" id="KW-1133">Transmembrane helix</keyword>
<keyword evidence="3" id="KW-1185">Reference proteome</keyword>
<dbReference type="STRING" id="1423801.FD50_GL001332"/>
<evidence type="ECO:0000313" key="2">
    <source>
        <dbReference type="EMBL" id="KRL97355.1"/>
    </source>
</evidence>
<protein>
    <submittedName>
        <fullName evidence="2">Uncharacterized protein</fullName>
    </submittedName>
</protein>
<feature type="transmembrane region" description="Helical" evidence="1">
    <location>
        <begin position="101"/>
        <end position="120"/>
    </location>
</feature>
<gene>
    <name evidence="2" type="ORF">FD50_GL001332</name>
</gene>
<evidence type="ECO:0000313" key="3">
    <source>
        <dbReference type="Proteomes" id="UP000051166"/>
    </source>
</evidence>
<feature type="transmembrane region" description="Helical" evidence="1">
    <location>
        <begin position="169"/>
        <end position="189"/>
    </location>
</feature>
<feature type="transmembrane region" description="Helical" evidence="1">
    <location>
        <begin position="195"/>
        <end position="216"/>
    </location>
</feature>
<keyword evidence="1" id="KW-0472">Membrane</keyword>
<sequence length="379" mass="43442">MRVLIALVTAICATFYLYNAAKLYFVFHDFRQGTQLLVAGGAVSLLYFREAYLGLHVSQVPALAPSVIWKKSERQLLLTTLAFLAAEVGISIAALRYAELLSYLSVLPLLLFYGLLLWLFRVWVHHKTHKNEQLQAKIRTLSLQPLFKGELAKDQRAYQLLQHSINLRLFSFELYLFFILILFLTFIMSNSSSQFGISWMFLISSLIIFFGALVVCENSRLLSLKHKIDQGHYQSVWGFIKLYFAVPQTKMTLISTVISEYAIAVLYALGAYQECHHLAKALIFTPRIQPYVLRYQCAALIELGEKNAAQQILDQLNERLTKSSLKKRHQQLYVSAAIFQAYLEGENQVARALVSKLHSNTATQRLLKERLLKQIQKRD</sequence>
<dbReference type="PATRIC" id="fig|1423801.4.peg.1364"/>
<accession>A0A0R1V6H0</accession>
<evidence type="ECO:0000256" key="1">
    <source>
        <dbReference type="SAM" id="Phobius"/>
    </source>
</evidence>
<dbReference type="EMBL" id="AZFQ01000052">
    <property type="protein sequence ID" value="KRL97355.1"/>
    <property type="molecule type" value="Genomic_DNA"/>
</dbReference>
<proteinExistence type="predicted"/>